<dbReference type="Proteomes" id="UP000823388">
    <property type="component" value="Chromosome 6K"/>
</dbReference>
<evidence type="ECO:0000313" key="2">
    <source>
        <dbReference type="EMBL" id="KAG2582322.1"/>
    </source>
</evidence>
<sequence>MVPHSRRGRAWRNLFKTSGRAPVHFLQPPSLGFVPLSTSILPLASPGDSSSQSLASHCHGAQLNPRRNTPRRVRGGGSLVRGIAGSGQARAIRGIHLCGSIRAWGEWKSQTAG</sequence>
<proteinExistence type="predicted"/>
<dbReference type="EMBL" id="CM029047">
    <property type="protein sequence ID" value="KAG2582322.1"/>
    <property type="molecule type" value="Genomic_DNA"/>
</dbReference>
<reference evidence="2" key="1">
    <citation type="submission" date="2020-05" db="EMBL/GenBank/DDBJ databases">
        <title>WGS assembly of Panicum virgatum.</title>
        <authorList>
            <person name="Lovell J.T."/>
            <person name="Jenkins J."/>
            <person name="Shu S."/>
            <person name="Juenger T.E."/>
            <person name="Schmutz J."/>
        </authorList>
    </citation>
    <scope>NUCLEOTIDE SEQUENCE</scope>
    <source>
        <strain evidence="2">AP13</strain>
    </source>
</reference>
<name>A0A8T0R940_PANVG</name>
<evidence type="ECO:0000313" key="3">
    <source>
        <dbReference type="Proteomes" id="UP000823388"/>
    </source>
</evidence>
<organism evidence="2 3">
    <name type="scientific">Panicum virgatum</name>
    <name type="common">Blackwell switchgrass</name>
    <dbReference type="NCBI Taxonomy" id="38727"/>
    <lineage>
        <taxon>Eukaryota</taxon>
        <taxon>Viridiplantae</taxon>
        <taxon>Streptophyta</taxon>
        <taxon>Embryophyta</taxon>
        <taxon>Tracheophyta</taxon>
        <taxon>Spermatophyta</taxon>
        <taxon>Magnoliopsida</taxon>
        <taxon>Liliopsida</taxon>
        <taxon>Poales</taxon>
        <taxon>Poaceae</taxon>
        <taxon>PACMAD clade</taxon>
        <taxon>Panicoideae</taxon>
        <taxon>Panicodae</taxon>
        <taxon>Paniceae</taxon>
        <taxon>Panicinae</taxon>
        <taxon>Panicum</taxon>
        <taxon>Panicum sect. Hiantes</taxon>
    </lineage>
</organism>
<accession>A0A8T0R940</accession>
<gene>
    <name evidence="2" type="ORF">PVAP13_6KG100935</name>
</gene>
<evidence type="ECO:0000256" key="1">
    <source>
        <dbReference type="SAM" id="MobiDB-lite"/>
    </source>
</evidence>
<keyword evidence="3" id="KW-1185">Reference proteome</keyword>
<feature type="region of interest" description="Disordered" evidence="1">
    <location>
        <begin position="47"/>
        <end position="76"/>
    </location>
</feature>
<dbReference type="AlphaFoldDB" id="A0A8T0R940"/>
<comment type="caution">
    <text evidence="2">The sequence shown here is derived from an EMBL/GenBank/DDBJ whole genome shotgun (WGS) entry which is preliminary data.</text>
</comment>
<protein>
    <submittedName>
        <fullName evidence="2">Uncharacterized protein</fullName>
    </submittedName>
</protein>